<sequence>MESYNEQEPVTKWAEAERGSRKPGMLEAGVDRIISQEVNPKINHSFRPQMKGVIHKFLEGRKKEAMLMPPFKSESQEPPTLHQDTSKNISGTLESSI</sequence>
<proteinExistence type="predicted"/>
<keyword evidence="3" id="KW-1185">Reference proteome</keyword>
<keyword evidence="2" id="KW-0132">Cell division</keyword>
<dbReference type="GO" id="GO:0051301">
    <property type="term" value="P:cell division"/>
    <property type="evidence" value="ECO:0007669"/>
    <property type="project" value="UniProtKB-KW"/>
</dbReference>
<dbReference type="Proteomes" id="UP001166674">
    <property type="component" value="Unassembled WGS sequence"/>
</dbReference>
<evidence type="ECO:0000313" key="3">
    <source>
        <dbReference type="Proteomes" id="UP001166674"/>
    </source>
</evidence>
<feature type="compositionally biased region" description="Polar residues" evidence="1">
    <location>
        <begin position="76"/>
        <end position="97"/>
    </location>
</feature>
<dbReference type="PANTHER" id="PTHR47391">
    <property type="entry name" value="BIORIENTATION OF CHROMOSOMES IN CELL DIVISION 1 LIKE 1"/>
    <property type="match status" value="1"/>
</dbReference>
<dbReference type="EMBL" id="JAATJV010176088">
    <property type="protein sequence ID" value="MBZ3871837.1"/>
    <property type="molecule type" value="Genomic_DNA"/>
</dbReference>
<feature type="region of interest" description="Disordered" evidence="1">
    <location>
        <begin position="1"/>
        <end position="24"/>
    </location>
</feature>
<evidence type="ECO:0000313" key="2">
    <source>
        <dbReference type="EMBL" id="MBZ3871837.1"/>
    </source>
</evidence>
<evidence type="ECO:0000256" key="1">
    <source>
        <dbReference type="SAM" id="MobiDB-lite"/>
    </source>
</evidence>
<feature type="region of interest" description="Disordered" evidence="1">
    <location>
        <begin position="70"/>
        <end position="97"/>
    </location>
</feature>
<gene>
    <name evidence="2" type="ORF">SUZIE_114935</name>
</gene>
<comment type="caution">
    <text evidence="2">The sequence shown here is derived from an EMBL/GenBank/DDBJ whole genome shotgun (WGS) entry which is preliminary data.</text>
</comment>
<organism evidence="2 3">
    <name type="scientific">Sciurus carolinensis</name>
    <name type="common">Eastern gray squirrel</name>
    <dbReference type="NCBI Taxonomy" id="30640"/>
    <lineage>
        <taxon>Eukaryota</taxon>
        <taxon>Metazoa</taxon>
        <taxon>Chordata</taxon>
        <taxon>Craniata</taxon>
        <taxon>Vertebrata</taxon>
        <taxon>Euteleostomi</taxon>
        <taxon>Mammalia</taxon>
        <taxon>Eutheria</taxon>
        <taxon>Euarchontoglires</taxon>
        <taxon>Glires</taxon>
        <taxon>Rodentia</taxon>
        <taxon>Sciuromorpha</taxon>
        <taxon>Sciuridae</taxon>
        <taxon>Sciurinae</taxon>
        <taxon>Sciurini</taxon>
        <taxon>Sciurus</taxon>
    </lineage>
</organism>
<keyword evidence="2" id="KW-0131">Cell cycle</keyword>
<name>A0AA41MH12_SCICA</name>
<dbReference type="AlphaFoldDB" id="A0AA41MH12"/>
<reference evidence="2" key="1">
    <citation type="submission" date="2020-03" db="EMBL/GenBank/DDBJ databases">
        <title>Studies in the Genomics of Life Span.</title>
        <authorList>
            <person name="Glass D."/>
        </authorList>
    </citation>
    <scope>NUCLEOTIDE SEQUENCE</scope>
    <source>
        <strain evidence="2">SUZIE</strain>
        <tissue evidence="2">Muscle</tissue>
    </source>
</reference>
<dbReference type="PANTHER" id="PTHR47391:SF1">
    <property type="entry name" value="BIORIENTATION OF CHROMOSOMES IN CELL DIVISION 1 LIKE 1"/>
    <property type="match status" value="1"/>
</dbReference>
<accession>A0AA41MH12</accession>
<protein>
    <submittedName>
        <fullName evidence="2">Biorientation of chromosomes in cell division protein 1</fullName>
    </submittedName>
</protein>
<dbReference type="InterPro" id="IPR043244">
    <property type="entry name" value="BOD1L1"/>
</dbReference>